<feature type="compositionally biased region" description="Low complexity" evidence="1">
    <location>
        <begin position="440"/>
        <end position="449"/>
    </location>
</feature>
<feature type="compositionally biased region" description="Low complexity" evidence="1">
    <location>
        <begin position="1286"/>
        <end position="1298"/>
    </location>
</feature>
<feature type="region of interest" description="Disordered" evidence="1">
    <location>
        <begin position="1357"/>
        <end position="1689"/>
    </location>
</feature>
<feature type="compositionally biased region" description="Basic and acidic residues" evidence="1">
    <location>
        <begin position="54"/>
        <end position="77"/>
    </location>
</feature>
<feature type="region of interest" description="Disordered" evidence="1">
    <location>
        <begin position="673"/>
        <end position="785"/>
    </location>
</feature>
<feature type="region of interest" description="Disordered" evidence="1">
    <location>
        <begin position="845"/>
        <end position="874"/>
    </location>
</feature>
<feature type="compositionally biased region" description="Low complexity" evidence="1">
    <location>
        <begin position="587"/>
        <end position="612"/>
    </location>
</feature>
<accession>A0A086K9F4</accession>
<dbReference type="InterPro" id="IPR036865">
    <property type="entry name" value="CRAL-TRIO_dom_sf"/>
</dbReference>
<evidence type="ECO:0000313" key="3">
    <source>
        <dbReference type="EMBL" id="KFG41022.1"/>
    </source>
</evidence>
<reference evidence="3 4" key="1">
    <citation type="submission" date="2014-02" db="EMBL/GenBank/DDBJ databases">
        <authorList>
            <person name="Sibley D."/>
            <person name="Venepally P."/>
            <person name="Karamycheva S."/>
            <person name="Hadjithomas M."/>
            <person name="Khan A."/>
            <person name="Brunk B."/>
            <person name="Roos D."/>
            <person name="Caler E."/>
            <person name="Lorenzi H."/>
        </authorList>
    </citation>
    <scope>NUCLEOTIDE SEQUENCE [LARGE SCALE GENOMIC DNA]</scope>
    <source>
        <strain evidence="3 4">GAB2-2007-GAL-DOM2</strain>
    </source>
</reference>
<feature type="compositionally biased region" description="Basic and acidic residues" evidence="1">
    <location>
        <begin position="720"/>
        <end position="765"/>
    </location>
</feature>
<sequence length="1948" mass="209254">MNHVASSSSLLSSASSPSSPSSQEWASRTEVLPPPPPFACPPPHLTPLLGQIRLEPKLAEGAGSKKQDREPLCDDSSRQSSPGLGKWTLPEEALLFDPFADGGEGVQAAAEALSSVSSLSSPASGGIGGEGREPGPASERLIFGNSPISEVEQAAIDKVVAELEKAPGRLTASKDGEGNQADGHRMWIEQLILRFLYSSGFDVNKTLDLMQSTLVFRMQHLPVYMHEVLPQIRDQGVAYWHGRDKCLRPLLIICVDKMQRVQQQSGRDIEEDPVTRALIFCLEFFLRHLCVAGRVESWSILCDCKGTSFSAFPVALLLRLLTLLQSTYRGRMYRFYLLNTPRFFHMVSRPLLAALPASSAKKLRIFRSFDAWTEERKATFACHQLEVKYGGTQPNVEKDWFPFRFFPGPFDPNTSEAEIRWHSPPFLHEEAPPSVHTGFSLHSSLSPQSVSPPSPCGSTATSTPTCSGEARRPLPASPAESPEPVSSAFPTSRSSFVSETSPRRSGVLSGKGGDRVRPARFAYWAPSIRFLSLPSTTAEWLNRKFCKFEEQQGAAGQPSRLLPRAASASPSETSPGELHRSPSVTESPVSPQALVSPASALSASPGLRAALLPRPPSDTSPSRSASLRTSEVCFSPTTSMEEVRERWAAEKAAAYQEEREGPQRMSLAEICEGDLSGLDRELQGDGDPEDAEESENSEHLGTACDAAVAEQPSECLGSERCSEEKTDTRQEVDAGRHGEGEEGKPLGWRVREAGESPTVEMERGDAGLWGERGTEGREEEISKSRKTVYGAETVFPAGPAAKSGENVCSVNERFRKDSETSLPAGLSGDAVEHATLDRERFAAVPPEGMPRKRRGERFKRRKKRVKDDEPTLSLSASSSLAFVLWKRRVRHSGEATPGFSKERLGGLRVCTIERLAEEGLSEAKQQPRKGRRRLRPRAKNSSLSSAPLASRSVSSISKRHAKALHEETRVSSAPAALAEDCRGQETPCRWRSGWRAREDEDSGSSASRRLLGAREGEKEKRELEEAIPAQVFSQLSADAQETGVYTGVSPSISSVRRFAAISGAVTRRAATAPWRALRLGRWRLQFAEKENRGDTQLDSLEEAYDELHHPGEASRPRSWTKGDCLWASPAHARRLCGGTSPEARGATGDIGGRCVSEGVARREEVGRGERAPDSRRRSFQGLSPGSSASLSASPPGAGVSEFALSPRVRPERLPEAVGGCRRRRFLSRRSSRGRGLKEKRESAGERPVPVVQSFGGRSRRWLRKQRSLDSHRGPQLCKASSTPKPGAHGMLSSHASSLSSAARAGDGLAASRSLSRKQFNAETAAAVAFGASSRRLTVGGQDMAATARLDEGCHPAPCGSESACRGGKFARGGHHGAGRSPSRGEGKGACDPAPSLPGRLSPFSRSLNDVSPACSAATALADSPPGGGRGGKKSRERTEKEGAADDTQALLEDLSPPSPSQNAPLKEAAVQNNRGLSEGRTAARALEAAEGPSTGNVGAEFFEREALFSRQSGSSEQSPSSSHDVPAKETLSLDRGAGSVGRERQSANMEVDTESVDAKLKSGKNSSLPALSSTLKSSVQGPLSPLREDVAREGVETPQSENGTSVEVVSFAVRSEVDSQVMCSDSQEQTEEEAADASDERDRLPPRDLKVEEEETIFRVEAAPESRFEKTVEKDVRTPKGGPGVAAPKPLYATAAFRGAEKDSREFQGPTGLAALALRNGKDSQVANTHLEATNNNLVSGSAPGSASAEASISSASSACSRPRLTQTEGNGGDAVASTDAPEAAENWGRGGIREGGPQWTAGERGTVLRDKKVNRSLDPKAEQDREGTEEHDGSRSAGLGEGLCSAKSDCESLSEKRADESKEGKWTEGEEGREGWKETGDVGPIRKARGKRQRLKKTLVACLWKARETSEPGTLFDDGSGEESDNAVLEPPSAEACVTAKTPGPQQ</sequence>
<feature type="compositionally biased region" description="Low complexity" evidence="1">
    <location>
        <begin position="1509"/>
        <end position="1522"/>
    </location>
</feature>
<dbReference type="InterPro" id="IPR036273">
    <property type="entry name" value="CRAL/TRIO_N_dom_sf"/>
</dbReference>
<dbReference type="PROSITE" id="PS50191">
    <property type="entry name" value="CRAL_TRIO"/>
    <property type="match status" value="1"/>
</dbReference>
<feature type="compositionally biased region" description="Polar residues" evidence="1">
    <location>
        <begin position="491"/>
        <end position="500"/>
    </location>
</feature>
<feature type="compositionally biased region" description="Pro residues" evidence="1">
    <location>
        <begin position="32"/>
        <end position="45"/>
    </location>
</feature>
<feature type="compositionally biased region" description="Basic and acidic residues" evidence="1">
    <location>
        <begin position="1161"/>
        <end position="1176"/>
    </location>
</feature>
<evidence type="ECO:0000259" key="2">
    <source>
        <dbReference type="PROSITE" id="PS50191"/>
    </source>
</evidence>
<feature type="region of interest" description="Disordered" evidence="1">
    <location>
        <begin position="118"/>
        <end position="140"/>
    </location>
</feature>
<feature type="compositionally biased region" description="Basic and acidic residues" evidence="1">
    <location>
        <begin position="1807"/>
        <end position="1835"/>
    </location>
</feature>
<dbReference type="CDD" id="cd00170">
    <property type="entry name" value="SEC14"/>
    <property type="match status" value="1"/>
</dbReference>
<gene>
    <name evidence="3" type="ORF">TGDOM2_202410</name>
</gene>
<feature type="compositionally biased region" description="Acidic residues" evidence="1">
    <location>
        <begin position="684"/>
        <end position="695"/>
    </location>
</feature>
<feature type="region of interest" description="Disordered" evidence="1">
    <location>
        <begin position="1224"/>
        <end position="1298"/>
    </location>
</feature>
<feature type="region of interest" description="Disordered" evidence="1">
    <location>
        <begin position="1910"/>
        <end position="1948"/>
    </location>
</feature>
<feature type="domain" description="CRAL-TRIO" evidence="2">
    <location>
        <begin position="228"/>
        <end position="397"/>
    </location>
</feature>
<dbReference type="PANTHER" id="PTHR46818">
    <property type="entry name" value="DOMAIN-CONTAINING PROTEIN, PUTATIVE-RELATED"/>
    <property type="match status" value="1"/>
</dbReference>
<feature type="compositionally biased region" description="Basic residues" evidence="1">
    <location>
        <begin position="851"/>
        <end position="864"/>
    </location>
</feature>
<feature type="compositionally biased region" description="Acidic residues" evidence="1">
    <location>
        <begin position="1628"/>
        <end position="1637"/>
    </location>
</feature>
<feature type="compositionally biased region" description="Low complexity" evidence="1">
    <location>
        <begin position="1181"/>
        <end position="1198"/>
    </location>
</feature>
<feature type="compositionally biased region" description="Polar residues" evidence="1">
    <location>
        <begin position="1727"/>
        <end position="1739"/>
    </location>
</feature>
<proteinExistence type="predicted"/>
<feature type="region of interest" description="Disordered" evidence="1">
    <location>
        <begin position="1"/>
        <end position="86"/>
    </location>
</feature>
<feature type="region of interest" description="Disordered" evidence="1">
    <location>
        <begin position="552"/>
        <end position="639"/>
    </location>
</feature>
<dbReference type="Proteomes" id="UP000028837">
    <property type="component" value="Unassembled WGS sequence"/>
</dbReference>
<feature type="compositionally biased region" description="Low complexity" evidence="1">
    <location>
        <begin position="619"/>
        <end position="628"/>
    </location>
</feature>
<dbReference type="Pfam" id="PF00650">
    <property type="entry name" value="CRAL_TRIO"/>
    <property type="match status" value="1"/>
</dbReference>
<feature type="compositionally biased region" description="Basic residues" evidence="1">
    <location>
        <begin position="926"/>
        <end position="938"/>
    </location>
</feature>
<feature type="compositionally biased region" description="Basic and acidic residues" evidence="1">
    <location>
        <begin position="1012"/>
        <end position="1022"/>
    </location>
</feature>
<feature type="compositionally biased region" description="Low complexity" evidence="1">
    <location>
        <begin position="941"/>
        <end position="956"/>
    </location>
</feature>
<dbReference type="Gene3D" id="3.40.525.10">
    <property type="entry name" value="CRAL-TRIO lipid binding domain"/>
    <property type="match status" value="1"/>
</dbReference>
<dbReference type="OrthoDB" id="332436at2759"/>
<dbReference type="InterPro" id="IPR001251">
    <property type="entry name" value="CRAL-TRIO_dom"/>
</dbReference>
<feature type="region of interest" description="Disordered" evidence="1">
    <location>
        <begin position="1727"/>
        <end position="1891"/>
    </location>
</feature>
<comment type="caution">
    <text evidence="3">The sequence shown here is derived from an EMBL/GenBank/DDBJ whole genome shotgun (WGS) entry which is preliminary data.</text>
</comment>
<evidence type="ECO:0000313" key="4">
    <source>
        <dbReference type="Proteomes" id="UP000028837"/>
    </source>
</evidence>
<feature type="compositionally biased region" description="Polar residues" evidence="1">
    <location>
        <begin position="1563"/>
        <end position="1581"/>
    </location>
</feature>
<feature type="compositionally biased region" description="Low complexity" evidence="1">
    <location>
        <begin position="473"/>
        <end position="490"/>
    </location>
</feature>
<dbReference type="PANTHER" id="PTHR46818:SF1">
    <property type="entry name" value="CHROMOSOME UNDETERMINED SCAFFOLD_125, WHOLE GENOME SHOTGUN SEQUENCE"/>
    <property type="match status" value="1"/>
</dbReference>
<dbReference type="VEuPathDB" id="ToxoDB:TGDOM2_202410"/>
<organism evidence="3 4">
    <name type="scientific">Toxoplasma gondii GAB2-2007-GAL-DOM2</name>
    <dbReference type="NCBI Taxonomy" id="1130820"/>
    <lineage>
        <taxon>Eukaryota</taxon>
        <taxon>Sar</taxon>
        <taxon>Alveolata</taxon>
        <taxon>Apicomplexa</taxon>
        <taxon>Conoidasida</taxon>
        <taxon>Coccidia</taxon>
        <taxon>Eucoccidiorida</taxon>
        <taxon>Eimeriorina</taxon>
        <taxon>Sarcocystidae</taxon>
        <taxon>Toxoplasma</taxon>
    </lineage>
</organism>
<feature type="compositionally biased region" description="Basic and acidic residues" evidence="1">
    <location>
        <begin position="1586"/>
        <end position="1595"/>
    </location>
</feature>
<dbReference type="SUPFAM" id="SSF46938">
    <property type="entry name" value="CRAL/TRIO N-terminal domain"/>
    <property type="match status" value="1"/>
</dbReference>
<feature type="region of interest" description="Disordered" evidence="1">
    <location>
        <begin position="993"/>
        <end position="1022"/>
    </location>
</feature>
<feature type="region of interest" description="Disordered" evidence="1">
    <location>
        <begin position="433"/>
        <end position="513"/>
    </location>
</feature>
<feature type="compositionally biased region" description="Basic and acidic residues" evidence="1">
    <location>
        <begin position="1235"/>
        <end position="1244"/>
    </location>
</feature>
<evidence type="ECO:0000256" key="1">
    <source>
        <dbReference type="SAM" id="MobiDB-lite"/>
    </source>
</evidence>
<feature type="region of interest" description="Disordered" evidence="1">
    <location>
        <begin position="916"/>
        <end position="978"/>
    </location>
</feature>
<dbReference type="EMBL" id="AHZU02000723">
    <property type="protein sequence ID" value="KFG41022.1"/>
    <property type="molecule type" value="Genomic_DNA"/>
</dbReference>
<feature type="region of interest" description="Disordered" evidence="1">
    <location>
        <begin position="1161"/>
        <end position="1203"/>
    </location>
</feature>
<name>A0A086K9F4_TOXGO</name>
<protein>
    <submittedName>
        <fullName evidence="3">CRAL/TRIO domain protein</fullName>
    </submittedName>
</protein>
<feature type="compositionally biased region" description="Low complexity" evidence="1">
    <location>
        <begin position="1740"/>
        <end position="1761"/>
    </location>
</feature>
<feature type="compositionally biased region" description="Polar residues" evidence="1">
    <location>
        <begin position="1597"/>
        <end position="1607"/>
    </location>
</feature>
<feature type="compositionally biased region" description="Basic residues" evidence="1">
    <location>
        <begin position="1224"/>
        <end position="1234"/>
    </location>
</feature>
<feature type="compositionally biased region" description="Basic and acidic residues" evidence="1">
    <location>
        <begin position="1638"/>
        <end position="1678"/>
    </location>
</feature>
<feature type="compositionally biased region" description="Basic and acidic residues" evidence="1">
    <location>
        <begin position="772"/>
        <end position="783"/>
    </location>
</feature>
<feature type="compositionally biased region" description="Low complexity" evidence="1">
    <location>
        <begin position="1"/>
        <end position="22"/>
    </location>
</feature>
<feature type="compositionally biased region" description="Basic and acidic residues" evidence="1">
    <location>
        <begin position="1849"/>
        <end position="1881"/>
    </location>
</feature>
<dbReference type="SUPFAM" id="SSF52087">
    <property type="entry name" value="CRAL/TRIO domain"/>
    <property type="match status" value="1"/>
</dbReference>